<protein>
    <submittedName>
        <fullName evidence="1">Uncharacterized protein</fullName>
    </submittedName>
</protein>
<sequence length="108" mass="11248">MPGSGFDVDPSVLKSQGGEFAKIGGDFAVAAATLKDTLAALEGDEPPWGADTIGGPFDVVYQPVKDGMNDSMESLAERLKGIGSKLQQTGANYEKTEEIVTMTYTAGS</sequence>
<dbReference type="AlphaFoldDB" id="A0A939F363"/>
<gene>
    <name evidence="1" type="ORF">J0695_05505</name>
</gene>
<accession>A0A939F363</accession>
<dbReference type="InterPro" id="IPR036689">
    <property type="entry name" value="ESAT-6-like_sf"/>
</dbReference>
<dbReference type="Gene3D" id="1.10.287.1060">
    <property type="entry name" value="ESAT-6-like"/>
    <property type="match status" value="1"/>
</dbReference>
<reference evidence="1" key="1">
    <citation type="submission" date="2021-03" db="EMBL/GenBank/DDBJ databases">
        <title>Streptomyces poriferae sp. nov., a novel marine sponge-derived Actinobacteria species with anti-MRSA activity.</title>
        <authorList>
            <person name="Sandoval-Powers M."/>
            <person name="Kralova S."/>
            <person name="Nguyen G.-S."/>
            <person name="Fawwal D."/>
            <person name="Degnes K."/>
            <person name="Klinkenberg G."/>
            <person name="Sletta H."/>
            <person name="Wentzel A."/>
            <person name="Liles M.R."/>
        </authorList>
    </citation>
    <scope>NUCLEOTIDE SEQUENCE</scope>
    <source>
        <strain evidence="1">DSM 41794</strain>
    </source>
</reference>
<dbReference type="EMBL" id="JAFLRJ010000040">
    <property type="protein sequence ID" value="MBO0511267.1"/>
    <property type="molecule type" value="Genomic_DNA"/>
</dbReference>
<name>A0A939F363_9ACTN</name>
<dbReference type="RefSeq" id="WP_206960692.1">
    <property type="nucleotide sequence ID" value="NZ_BAAAJJ010000011.1"/>
</dbReference>
<evidence type="ECO:0000313" key="2">
    <source>
        <dbReference type="Proteomes" id="UP000664167"/>
    </source>
</evidence>
<proteinExistence type="predicted"/>
<comment type="caution">
    <text evidence="1">The sequence shown here is derived from an EMBL/GenBank/DDBJ whole genome shotgun (WGS) entry which is preliminary data.</text>
</comment>
<evidence type="ECO:0000313" key="1">
    <source>
        <dbReference type="EMBL" id="MBO0511267.1"/>
    </source>
</evidence>
<dbReference type="SUPFAM" id="SSF140453">
    <property type="entry name" value="EsxAB dimer-like"/>
    <property type="match status" value="1"/>
</dbReference>
<dbReference type="Proteomes" id="UP000664167">
    <property type="component" value="Unassembled WGS sequence"/>
</dbReference>
<organism evidence="1 2">
    <name type="scientific">Streptomyces beijiangensis</name>
    <dbReference type="NCBI Taxonomy" id="163361"/>
    <lineage>
        <taxon>Bacteria</taxon>
        <taxon>Bacillati</taxon>
        <taxon>Actinomycetota</taxon>
        <taxon>Actinomycetes</taxon>
        <taxon>Kitasatosporales</taxon>
        <taxon>Streptomycetaceae</taxon>
        <taxon>Streptomyces</taxon>
    </lineage>
</organism>
<keyword evidence="2" id="KW-1185">Reference proteome</keyword>